<reference evidence="2 3" key="1">
    <citation type="submission" date="2016-10" db="EMBL/GenBank/DDBJ databases">
        <title>Updated version of Genome Assembly of Janthinobacterium lividum ERGS5:01.</title>
        <authorList>
            <person name="Kumar R."/>
            <person name="Acharya V."/>
            <person name="Singh D."/>
        </authorList>
    </citation>
    <scope>NUCLEOTIDE SEQUENCE [LARGE SCALE GENOMIC DNA]</scope>
    <source>
        <strain evidence="2 3">ERGS5:01</strain>
    </source>
</reference>
<evidence type="ECO:0000313" key="2">
    <source>
        <dbReference type="EMBL" id="OFJ47044.1"/>
    </source>
</evidence>
<gene>
    <name evidence="2" type="ORF">BA896_018530</name>
</gene>
<evidence type="ECO:0008006" key="4">
    <source>
        <dbReference type="Google" id="ProtNLM"/>
    </source>
</evidence>
<protein>
    <recommendedName>
        <fullName evidence="4">Hemerythrin-like domain-containing protein</fullName>
    </recommendedName>
</protein>
<evidence type="ECO:0000313" key="3">
    <source>
        <dbReference type="Proteomes" id="UP000092634"/>
    </source>
</evidence>
<accession>A0A1E8PMR1</accession>
<feature type="compositionally biased region" description="Low complexity" evidence="1">
    <location>
        <begin position="179"/>
        <end position="193"/>
    </location>
</feature>
<name>A0A1E8PMR1_9BURK</name>
<feature type="region of interest" description="Disordered" evidence="1">
    <location>
        <begin position="179"/>
        <end position="205"/>
    </location>
</feature>
<dbReference type="Proteomes" id="UP000092634">
    <property type="component" value="Unassembled WGS sequence"/>
</dbReference>
<comment type="caution">
    <text evidence="2">The sequence shown here is derived from an EMBL/GenBank/DDBJ whole genome shotgun (WGS) entry which is preliminary data.</text>
</comment>
<dbReference type="EMBL" id="MAQB02000009">
    <property type="protein sequence ID" value="OFJ47044.1"/>
    <property type="molecule type" value="Genomic_DNA"/>
</dbReference>
<dbReference type="AlphaFoldDB" id="A0A1E8PMR1"/>
<sequence length="205" mass="22227">MSLLALQKYMQVQLRQHSQLSPAQLQTTGDCLNRLYQGGYWRKVEMYLIPAIRQATPHADGLLNGLLNELNGLNHAALESINVVQHSIGSALDSSEQQAEQLCAAIDTFCAALLQRLEKEERELFTLARKVIVGEAWFAIAHQFLAHDARLQEARRSKAQVLPFVLPLPVPATGVPDAAAASMGSAGSTAADSVPGVPQPLRARA</sequence>
<proteinExistence type="predicted"/>
<organism evidence="2 3">
    <name type="scientific">Janthinobacterium lividum</name>
    <dbReference type="NCBI Taxonomy" id="29581"/>
    <lineage>
        <taxon>Bacteria</taxon>
        <taxon>Pseudomonadati</taxon>
        <taxon>Pseudomonadota</taxon>
        <taxon>Betaproteobacteria</taxon>
        <taxon>Burkholderiales</taxon>
        <taxon>Oxalobacteraceae</taxon>
        <taxon>Janthinobacterium</taxon>
    </lineage>
</organism>
<evidence type="ECO:0000256" key="1">
    <source>
        <dbReference type="SAM" id="MobiDB-lite"/>
    </source>
</evidence>
<dbReference type="Gene3D" id="1.20.120.520">
    <property type="entry name" value="nmb1532 protein domain like"/>
    <property type="match status" value="1"/>
</dbReference>